<sequence>MHTFLNPLHGAHVGRHEMFRGRLVDSHESPARVEHVLSEWRRRPLGELREPAMSDDELMPALRAVHEPRYLDFLRSAWDDWVALDPANAAIDALPSVWPLPNRHGFRQDGWPENIAARLGQFAFDSGTPLTAGSWVAARAGAACALSAAQAVLGGDRCAFALTRPPGHHAGPGFYGGYCFLNNAAIAAQALRDGGHARVAVLDVDYHHGNGTQTVFYERADVLTLSIHGDPRTEYPFFLGHADERGAGAGEGFNRNWPLPRGTGLAPWCAAFDEALQAVADFGATALVVPLGLDTFEGDPISGFKLRSADYAGIGAALASLKLPTVITFEGGYAVAEVGINTVNLLEGFERAA</sequence>
<dbReference type="RefSeq" id="WP_009517400.1">
    <property type="nucleotide sequence ID" value="NZ_CCAE010000001.1"/>
</dbReference>
<organism evidence="7 8">
    <name type="scientific">Hydrogenophaga intermedia</name>
    <dbReference type="NCBI Taxonomy" id="65786"/>
    <lineage>
        <taxon>Bacteria</taxon>
        <taxon>Pseudomonadati</taxon>
        <taxon>Pseudomonadota</taxon>
        <taxon>Betaproteobacteria</taxon>
        <taxon>Burkholderiales</taxon>
        <taxon>Comamonadaceae</taxon>
        <taxon>Hydrogenophaga</taxon>
    </lineage>
</organism>
<dbReference type="InterPro" id="IPR000286">
    <property type="entry name" value="HDACs"/>
</dbReference>
<dbReference type="AlphaFoldDB" id="A0A1L1P9A1"/>
<evidence type="ECO:0000256" key="2">
    <source>
        <dbReference type="ARBA" id="ARBA00005947"/>
    </source>
</evidence>
<dbReference type="GO" id="GO:0046872">
    <property type="term" value="F:metal ion binding"/>
    <property type="evidence" value="ECO:0007669"/>
    <property type="project" value="UniProtKB-KW"/>
</dbReference>
<evidence type="ECO:0000313" key="7">
    <source>
        <dbReference type="EMBL" id="CDN85830.1"/>
    </source>
</evidence>
<evidence type="ECO:0000256" key="5">
    <source>
        <dbReference type="ARBA" id="ARBA00022833"/>
    </source>
</evidence>
<reference evidence="8" key="1">
    <citation type="submission" date="2014-11" db="EMBL/GenBank/DDBJ databases">
        <title>Draft genome sequence of Hydrogenophaga intermedia S1.</title>
        <authorList>
            <person name="Gan H.M."/>
            <person name="Chew T.H."/>
            <person name="Stolz A."/>
        </authorList>
    </citation>
    <scope>NUCLEOTIDE SEQUENCE [LARGE SCALE GENOMIC DNA]</scope>
    <source>
        <strain evidence="8">S1</strain>
    </source>
</reference>
<keyword evidence="5" id="KW-0862">Zinc</keyword>
<dbReference type="PANTHER" id="PTHR10625">
    <property type="entry name" value="HISTONE DEACETYLASE HDAC1-RELATED"/>
    <property type="match status" value="1"/>
</dbReference>
<dbReference type="InterPro" id="IPR023801">
    <property type="entry name" value="His_deacetylse_dom"/>
</dbReference>
<keyword evidence="4 7" id="KW-0378">Hydrolase</keyword>
<dbReference type="Gene3D" id="3.40.800.20">
    <property type="entry name" value="Histone deacetylase domain"/>
    <property type="match status" value="1"/>
</dbReference>
<dbReference type="CDD" id="cd10001">
    <property type="entry name" value="HDAC_classII_APAH"/>
    <property type="match status" value="1"/>
</dbReference>
<evidence type="ECO:0000256" key="1">
    <source>
        <dbReference type="ARBA" id="ARBA00001947"/>
    </source>
</evidence>
<dbReference type="Proteomes" id="UP000028878">
    <property type="component" value="Unassembled WGS sequence"/>
</dbReference>
<evidence type="ECO:0000259" key="6">
    <source>
        <dbReference type="Pfam" id="PF00850"/>
    </source>
</evidence>
<evidence type="ECO:0000256" key="3">
    <source>
        <dbReference type="ARBA" id="ARBA00022723"/>
    </source>
</evidence>
<evidence type="ECO:0000313" key="8">
    <source>
        <dbReference type="Proteomes" id="UP000028878"/>
    </source>
</evidence>
<dbReference type="PANTHER" id="PTHR10625:SF17">
    <property type="entry name" value="HISTONE DEACETYLASE 8"/>
    <property type="match status" value="1"/>
</dbReference>
<dbReference type="SUPFAM" id="SSF52768">
    <property type="entry name" value="Arginase/deacetylase"/>
    <property type="match status" value="1"/>
</dbReference>
<comment type="cofactor">
    <cofactor evidence="1">
        <name>Zn(2+)</name>
        <dbReference type="ChEBI" id="CHEBI:29105"/>
    </cofactor>
</comment>
<dbReference type="GO" id="GO:0004407">
    <property type="term" value="F:histone deacetylase activity"/>
    <property type="evidence" value="ECO:0007669"/>
    <property type="project" value="TreeGrafter"/>
</dbReference>
<protein>
    <submittedName>
        <fullName evidence="7">Acetylpolyamine aminohydrolase</fullName>
    </submittedName>
</protein>
<proteinExistence type="inferred from homology"/>
<accession>A0A1L1P9A1</accession>
<dbReference type="EMBL" id="CCAE010000001">
    <property type="protein sequence ID" value="CDN85830.1"/>
    <property type="molecule type" value="Genomic_DNA"/>
</dbReference>
<keyword evidence="3" id="KW-0479">Metal-binding</keyword>
<dbReference type="GO" id="GO:0040029">
    <property type="term" value="P:epigenetic regulation of gene expression"/>
    <property type="evidence" value="ECO:0007669"/>
    <property type="project" value="TreeGrafter"/>
</dbReference>
<feature type="domain" description="Histone deacetylase" evidence="6">
    <location>
        <begin position="28"/>
        <end position="339"/>
    </location>
</feature>
<gene>
    <name evidence="7" type="ORF">BN948_00225</name>
</gene>
<comment type="similarity">
    <text evidence="2">Belongs to the histone deacetylase family.</text>
</comment>
<dbReference type="GO" id="GO:0016787">
    <property type="term" value="F:hydrolase activity"/>
    <property type="evidence" value="ECO:0007669"/>
    <property type="project" value="UniProtKB-KW"/>
</dbReference>
<name>A0A1L1P9A1_HYDIT</name>
<dbReference type="PRINTS" id="PR01270">
    <property type="entry name" value="HDASUPER"/>
</dbReference>
<dbReference type="InterPro" id="IPR023696">
    <property type="entry name" value="Ureohydrolase_dom_sf"/>
</dbReference>
<keyword evidence="8" id="KW-1185">Reference proteome</keyword>
<evidence type="ECO:0000256" key="4">
    <source>
        <dbReference type="ARBA" id="ARBA00022801"/>
    </source>
</evidence>
<dbReference type="Pfam" id="PF00850">
    <property type="entry name" value="Hist_deacetyl"/>
    <property type="match status" value="1"/>
</dbReference>
<dbReference type="InterPro" id="IPR037138">
    <property type="entry name" value="His_deacetylse_dom_sf"/>
</dbReference>